<gene>
    <name evidence="1" type="ORF">ACFSX3_23350</name>
</gene>
<dbReference type="RefSeq" id="WP_209992669.1">
    <property type="nucleotide sequence ID" value="NZ_JBHSVQ010000001.1"/>
</dbReference>
<evidence type="ECO:0008006" key="3">
    <source>
        <dbReference type="Google" id="ProtNLM"/>
    </source>
</evidence>
<proteinExistence type="predicted"/>
<evidence type="ECO:0000313" key="2">
    <source>
        <dbReference type="Proteomes" id="UP001597448"/>
    </source>
</evidence>
<protein>
    <recommendedName>
        <fullName evidence="3">RiboL-PSP-HEPN domain-containing protein</fullName>
    </recommendedName>
</protein>
<sequence>MGYINYRIINPLQEIRLYAKLVEEHLEEQIHLVNQRCAINSSMEDTWENIFDGRSEEIHKYSGLPEILRNSLLVSIFSYFENQLVLLIKSIQINNNIELNLSDLRGTGIEKTLIYLRKICGMDISFDSKNWQYVKNAIQIRNCIVHNGGDIEEYSKKTELRRIIGKLENVFEGGNYIIVVNNKFCFEIIDVMELILLDLYKISFEHGLLSE</sequence>
<keyword evidence="2" id="KW-1185">Reference proteome</keyword>
<name>A0ABW5FGK5_9BACL</name>
<comment type="caution">
    <text evidence="1">The sequence shown here is derived from an EMBL/GenBank/DDBJ whole genome shotgun (WGS) entry which is preliminary data.</text>
</comment>
<accession>A0ABW5FGK5</accession>
<organism evidence="1 2">
    <name type="scientific">Paenibacillus rhizoplanae</name>
    <dbReference type="NCBI Taxonomy" id="1917181"/>
    <lineage>
        <taxon>Bacteria</taxon>
        <taxon>Bacillati</taxon>
        <taxon>Bacillota</taxon>
        <taxon>Bacilli</taxon>
        <taxon>Bacillales</taxon>
        <taxon>Paenibacillaceae</taxon>
        <taxon>Paenibacillus</taxon>
    </lineage>
</organism>
<evidence type="ECO:0000313" key="1">
    <source>
        <dbReference type="EMBL" id="MFD2412822.1"/>
    </source>
</evidence>
<dbReference type="EMBL" id="JBHUKY010000051">
    <property type="protein sequence ID" value="MFD2412822.1"/>
    <property type="molecule type" value="Genomic_DNA"/>
</dbReference>
<dbReference type="Proteomes" id="UP001597448">
    <property type="component" value="Unassembled WGS sequence"/>
</dbReference>
<reference evidence="2" key="1">
    <citation type="journal article" date="2019" name="Int. J. Syst. Evol. Microbiol.">
        <title>The Global Catalogue of Microorganisms (GCM) 10K type strain sequencing project: providing services to taxonomists for standard genome sequencing and annotation.</title>
        <authorList>
            <consortium name="The Broad Institute Genomics Platform"/>
            <consortium name="The Broad Institute Genome Sequencing Center for Infectious Disease"/>
            <person name="Wu L."/>
            <person name="Ma J."/>
        </authorList>
    </citation>
    <scope>NUCLEOTIDE SEQUENCE [LARGE SCALE GENOMIC DNA]</scope>
    <source>
        <strain evidence="2">CCM 8725</strain>
    </source>
</reference>